<evidence type="ECO:0000313" key="2">
    <source>
        <dbReference type="EMBL" id="MDP9843290.1"/>
    </source>
</evidence>
<gene>
    <name evidence="2" type="ORF">J2853_002501</name>
</gene>
<keyword evidence="1" id="KW-0472">Membrane</keyword>
<dbReference type="EMBL" id="JAUSQU010000001">
    <property type="protein sequence ID" value="MDP9843290.1"/>
    <property type="molecule type" value="Genomic_DNA"/>
</dbReference>
<organism evidence="2 3">
    <name type="scientific">Streptosporangium lutulentum</name>
    <dbReference type="NCBI Taxonomy" id="1461250"/>
    <lineage>
        <taxon>Bacteria</taxon>
        <taxon>Bacillati</taxon>
        <taxon>Actinomycetota</taxon>
        <taxon>Actinomycetes</taxon>
        <taxon>Streptosporangiales</taxon>
        <taxon>Streptosporangiaceae</taxon>
        <taxon>Streptosporangium</taxon>
    </lineage>
</organism>
<keyword evidence="1" id="KW-1133">Transmembrane helix</keyword>
<evidence type="ECO:0000313" key="3">
    <source>
        <dbReference type="Proteomes" id="UP001225356"/>
    </source>
</evidence>
<keyword evidence="3" id="KW-1185">Reference proteome</keyword>
<comment type="caution">
    <text evidence="2">The sequence shown here is derived from an EMBL/GenBank/DDBJ whole genome shotgun (WGS) entry which is preliminary data.</text>
</comment>
<dbReference type="RefSeq" id="WP_307557406.1">
    <property type="nucleotide sequence ID" value="NZ_JAUSQU010000001.1"/>
</dbReference>
<sequence>MFRNTTPTNQLIIEASEAYALTLAVLSIPVGVAVAITRANKPVVILNHDVSCEGVEHALRYYSEGIASPLVEAFEAAHALSECTQDRLIAGGVPNGPIEIVNRAEIKRLHKILLSTEETIRREIVKEFLAGLS</sequence>
<name>A0ABT9QA72_9ACTN</name>
<accession>A0ABT9QA72</accession>
<reference evidence="2 3" key="1">
    <citation type="submission" date="2023-07" db="EMBL/GenBank/DDBJ databases">
        <title>Sequencing the genomes of 1000 actinobacteria strains.</title>
        <authorList>
            <person name="Klenk H.-P."/>
        </authorList>
    </citation>
    <scope>NUCLEOTIDE SEQUENCE [LARGE SCALE GENOMIC DNA]</scope>
    <source>
        <strain evidence="2 3">DSM 46740</strain>
    </source>
</reference>
<protein>
    <submittedName>
        <fullName evidence="2">Uncharacterized protein</fullName>
    </submittedName>
</protein>
<evidence type="ECO:0000256" key="1">
    <source>
        <dbReference type="SAM" id="Phobius"/>
    </source>
</evidence>
<proteinExistence type="predicted"/>
<feature type="transmembrane region" description="Helical" evidence="1">
    <location>
        <begin position="18"/>
        <end position="36"/>
    </location>
</feature>
<keyword evidence="1" id="KW-0812">Transmembrane</keyword>
<dbReference type="Proteomes" id="UP001225356">
    <property type="component" value="Unassembled WGS sequence"/>
</dbReference>